<dbReference type="Pfam" id="PF01397">
    <property type="entry name" value="Terpene_synth"/>
    <property type="match status" value="1"/>
</dbReference>
<evidence type="ECO:0000259" key="4">
    <source>
        <dbReference type="Pfam" id="PF01397"/>
    </source>
</evidence>
<proteinExistence type="predicted"/>
<dbReference type="InterPro" id="IPR008930">
    <property type="entry name" value="Terpenoid_cyclase/PrenylTrfase"/>
</dbReference>
<accession>A0ABR2LXI2</accession>
<name>A0ABR2LXI2_9ASPA</name>
<dbReference type="InterPro" id="IPR036965">
    <property type="entry name" value="Terpene_synth_N_sf"/>
</dbReference>
<keyword evidence="2" id="KW-0479">Metal-binding</keyword>
<gene>
    <name evidence="6" type="ORF">KSP40_PGU003995</name>
</gene>
<organism evidence="6 7">
    <name type="scientific">Platanthera guangdongensis</name>
    <dbReference type="NCBI Taxonomy" id="2320717"/>
    <lineage>
        <taxon>Eukaryota</taxon>
        <taxon>Viridiplantae</taxon>
        <taxon>Streptophyta</taxon>
        <taxon>Embryophyta</taxon>
        <taxon>Tracheophyta</taxon>
        <taxon>Spermatophyta</taxon>
        <taxon>Magnoliopsida</taxon>
        <taxon>Liliopsida</taxon>
        <taxon>Asparagales</taxon>
        <taxon>Orchidaceae</taxon>
        <taxon>Orchidoideae</taxon>
        <taxon>Orchideae</taxon>
        <taxon>Orchidinae</taxon>
        <taxon>Platanthera</taxon>
    </lineage>
</organism>
<evidence type="ECO:0000256" key="3">
    <source>
        <dbReference type="ARBA" id="ARBA00022842"/>
    </source>
</evidence>
<reference evidence="6 7" key="1">
    <citation type="journal article" date="2022" name="Nat. Plants">
        <title>Genomes of leafy and leafless Platanthera orchids illuminate the evolution of mycoheterotrophy.</title>
        <authorList>
            <person name="Li M.H."/>
            <person name="Liu K.W."/>
            <person name="Li Z."/>
            <person name="Lu H.C."/>
            <person name="Ye Q.L."/>
            <person name="Zhang D."/>
            <person name="Wang J.Y."/>
            <person name="Li Y.F."/>
            <person name="Zhong Z.M."/>
            <person name="Liu X."/>
            <person name="Yu X."/>
            <person name="Liu D.K."/>
            <person name="Tu X.D."/>
            <person name="Liu B."/>
            <person name="Hao Y."/>
            <person name="Liao X.Y."/>
            <person name="Jiang Y.T."/>
            <person name="Sun W.H."/>
            <person name="Chen J."/>
            <person name="Chen Y.Q."/>
            <person name="Ai Y."/>
            <person name="Zhai J.W."/>
            <person name="Wu S.S."/>
            <person name="Zhou Z."/>
            <person name="Hsiao Y.Y."/>
            <person name="Wu W.L."/>
            <person name="Chen Y.Y."/>
            <person name="Lin Y.F."/>
            <person name="Hsu J.L."/>
            <person name="Li C.Y."/>
            <person name="Wang Z.W."/>
            <person name="Zhao X."/>
            <person name="Zhong W.Y."/>
            <person name="Ma X.K."/>
            <person name="Ma L."/>
            <person name="Huang J."/>
            <person name="Chen G.Z."/>
            <person name="Huang M.Z."/>
            <person name="Huang L."/>
            <person name="Peng D.H."/>
            <person name="Luo Y.B."/>
            <person name="Zou S.Q."/>
            <person name="Chen S.P."/>
            <person name="Lan S."/>
            <person name="Tsai W.C."/>
            <person name="Van de Peer Y."/>
            <person name="Liu Z.J."/>
        </authorList>
    </citation>
    <scope>NUCLEOTIDE SEQUENCE [LARGE SCALE GENOMIC DNA]</scope>
    <source>
        <strain evidence="6">Lor288</strain>
    </source>
</reference>
<dbReference type="SUPFAM" id="SSF48576">
    <property type="entry name" value="Terpenoid synthases"/>
    <property type="match status" value="1"/>
</dbReference>
<dbReference type="Gene3D" id="1.50.10.160">
    <property type="match status" value="1"/>
</dbReference>
<sequence>MLTSLGDGDISPSAYDTAWIARIPAADDASKPHFPTTLEWIRNNQLKDGSWGDRDFFFLYERLVCTLACVLTLTLWGQDEELIAKGLHFLQTRTQDLDKEKSITRTAGFEIIFPSMLKEARSFGLNLPYDLPCLKQIITLREEKITKIPVEVMHSVQTTILFSLDALQESVQWDRILKLQSANGSFMNSPSATAAAYLNTRDKRCLEYLTYTVTAFEDHAPCLYPIDTFECGWAVDTIQRLGIDHHFREEISITLDFLYRTDVLEHFKDGDDSFLCYIGETHQGVSDFFSLYRFSQIAFPGEKILKQAKSFAKQRLVNGIEDNNVHDKWAIKKALHKEIEWALKNPWYRSLPRLEARQYIDYYGDNDVWIGKSLYRMNNINNSKYLELAKLEHNKLHAMHSREANSIIQWWNSCGFDDVLVTQLNPWEIHFSISATIYEPEFSASRIAYTKSNCLEIILRDVFQSHESIDELNLFCQAINEWKPAFEHALPRTLKQVFMGVYNNMNDLAIEAKNAQGKDVFPYLHNLRKLQVQDYLNARVRKDVKQIASFKEHVEQVKKGLAVSIRLLPSMFLMGNVITDNIQNLDHRSIIHEQLTSYLALLVSISVYIYNPVTEEWMAVSLYKKEHHCTEKDAIRYIEERIDDAFAELTHEYLKPNKSIPHSCRRLFFEHGRIIRFYLDKVRNDHNSKTIERLYTPVL</sequence>
<dbReference type="Gene3D" id="1.10.600.10">
    <property type="entry name" value="Farnesyl Diphosphate Synthase"/>
    <property type="match status" value="1"/>
</dbReference>
<evidence type="ECO:0000256" key="2">
    <source>
        <dbReference type="ARBA" id="ARBA00022723"/>
    </source>
</evidence>
<protein>
    <recommendedName>
        <fullName evidence="8">Terpene synthase</fullName>
    </recommendedName>
</protein>
<dbReference type="InterPro" id="IPR008949">
    <property type="entry name" value="Isoprenoid_synthase_dom_sf"/>
</dbReference>
<dbReference type="SUPFAM" id="SSF48239">
    <property type="entry name" value="Terpenoid cyclases/Protein prenyltransferases"/>
    <property type="match status" value="2"/>
</dbReference>
<keyword evidence="7" id="KW-1185">Reference proteome</keyword>
<feature type="domain" description="Terpene synthase N-terminal" evidence="4">
    <location>
        <begin position="172"/>
        <end position="261"/>
    </location>
</feature>
<dbReference type="InterPro" id="IPR050148">
    <property type="entry name" value="Terpene_synthase-like"/>
</dbReference>
<dbReference type="Proteomes" id="UP001412067">
    <property type="component" value="Unassembled WGS sequence"/>
</dbReference>
<dbReference type="InterPro" id="IPR005630">
    <property type="entry name" value="Terpene_synthase_metal-bd"/>
</dbReference>
<feature type="domain" description="Terpene synthase metal-binding" evidence="5">
    <location>
        <begin position="426"/>
        <end position="645"/>
    </location>
</feature>
<evidence type="ECO:0008006" key="8">
    <source>
        <dbReference type="Google" id="ProtNLM"/>
    </source>
</evidence>
<dbReference type="PANTHER" id="PTHR31739">
    <property type="entry name" value="ENT-COPALYL DIPHOSPHATE SYNTHASE, CHLOROPLASTIC"/>
    <property type="match status" value="1"/>
</dbReference>
<evidence type="ECO:0000259" key="5">
    <source>
        <dbReference type="Pfam" id="PF03936"/>
    </source>
</evidence>
<dbReference type="SFLD" id="SFLDG01014">
    <property type="entry name" value="Terpene_Cyclase_Like_1_N-term"/>
    <property type="match status" value="2"/>
</dbReference>
<keyword evidence="3" id="KW-0460">Magnesium</keyword>
<evidence type="ECO:0000256" key="1">
    <source>
        <dbReference type="ARBA" id="ARBA00001946"/>
    </source>
</evidence>
<dbReference type="Pfam" id="PF03936">
    <property type="entry name" value="Terpene_synth_C"/>
    <property type="match status" value="1"/>
</dbReference>
<evidence type="ECO:0000313" key="6">
    <source>
        <dbReference type="EMBL" id="KAK8953595.1"/>
    </source>
</evidence>
<dbReference type="Gene3D" id="1.50.10.130">
    <property type="entry name" value="Terpene synthase, N-terminal domain"/>
    <property type="match status" value="2"/>
</dbReference>
<comment type="cofactor">
    <cofactor evidence="1">
        <name>Mg(2+)</name>
        <dbReference type="ChEBI" id="CHEBI:18420"/>
    </cofactor>
</comment>
<dbReference type="PANTHER" id="PTHR31739:SF4">
    <property type="entry name" value="ENT-COPALYL DIPHOSPHATE SYNTHASE, CHLOROPLASTIC"/>
    <property type="match status" value="1"/>
</dbReference>
<comment type="caution">
    <text evidence="6">The sequence shown here is derived from an EMBL/GenBank/DDBJ whole genome shotgun (WGS) entry which is preliminary data.</text>
</comment>
<dbReference type="InterPro" id="IPR001906">
    <property type="entry name" value="Terpene_synth_N"/>
</dbReference>
<evidence type="ECO:0000313" key="7">
    <source>
        <dbReference type="Proteomes" id="UP001412067"/>
    </source>
</evidence>
<dbReference type="EMBL" id="JBBWWR010000014">
    <property type="protein sequence ID" value="KAK8953595.1"/>
    <property type="molecule type" value="Genomic_DNA"/>
</dbReference>